<dbReference type="InterPro" id="IPR050401">
    <property type="entry name" value="Cyclic_nucleotide_synthase"/>
</dbReference>
<keyword evidence="2" id="KW-0812">Transmembrane</keyword>
<evidence type="ECO:0000313" key="10">
    <source>
        <dbReference type="Proteomes" id="UP001595791"/>
    </source>
</evidence>
<dbReference type="Gene3D" id="3.30.70.1230">
    <property type="entry name" value="Nucleotide cyclase"/>
    <property type="match status" value="1"/>
</dbReference>
<comment type="similarity">
    <text evidence="7">Belongs to the adenylyl cyclase class-4/guanylyl cyclase family.</text>
</comment>
<sequence>MSSSTVSDPSDYRQLWLEASARNAELTRSLLPERLAAQLARPESILAEGHADVTVLFADIVGFTRLAAELTPYAVVELLDSFFGPIDLLCEQLQLEKIKTIGDAYMLAGGLEPDGDGRHTERVLEAALDILTLARRHPPVCGERFAVRIGFATGPVVAGVIGRKKLNYDLWGDTVNLAMRLCDEAVPMEVLFDELSFLSLAGPHGSIGPQVMQIRGKGPVQTYRLQAT</sequence>
<evidence type="ECO:0000256" key="4">
    <source>
        <dbReference type="ARBA" id="ARBA00022989"/>
    </source>
</evidence>
<dbReference type="Proteomes" id="UP001595791">
    <property type="component" value="Unassembled WGS sequence"/>
</dbReference>
<dbReference type="PROSITE" id="PS50125">
    <property type="entry name" value="GUANYLATE_CYCLASE_2"/>
    <property type="match status" value="1"/>
</dbReference>
<name>A0ABV8MPY1_9NEIS</name>
<evidence type="ECO:0000256" key="5">
    <source>
        <dbReference type="ARBA" id="ARBA00023136"/>
    </source>
</evidence>
<dbReference type="GO" id="GO:0016829">
    <property type="term" value="F:lyase activity"/>
    <property type="evidence" value="ECO:0007669"/>
    <property type="project" value="UniProtKB-KW"/>
</dbReference>
<feature type="domain" description="Guanylate cyclase" evidence="8">
    <location>
        <begin position="54"/>
        <end position="182"/>
    </location>
</feature>
<evidence type="ECO:0000256" key="2">
    <source>
        <dbReference type="ARBA" id="ARBA00022692"/>
    </source>
</evidence>
<evidence type="ECO:0000313" key="9">
    <source>
        <dbReference type="EMBL" id="MFC4159146.1"/>
    </source>
</evidence>
<evidence type="ECO:0000256" key="7">
    <source>
        <dbReference type="RuleBase" id="RU000405"/>
    </source>
</evidence>
<proteinExistence type="inferred from homology"/>
<comment type="subcellular location">
    <subcellularLocation>
        <location evidence="1">Membrane</location>
    </subcellularLocation>
</comment>
<dbReference type="PANTHER" id="PTHR11920">
    <property type="entry name" value="GUANYLYL CYCLASE"/>
    <property type="match status" value="1"/>
</dbReference>
<dbReference type="InterPro" id="IPR018297">
    <property type="entry name" value="A/G_cyclase_CS"/>
</dbReference>
<evidence type="ECO:0000256" key="3">
    <source>
        <dbReference type="ARBA" id="ARBA00022741"/>
    </source>
</evidence>
<dbReference type="SUPFAM" id="SSF55073">
    <property type="entry name" value="Nucleotide cyclase"/>
    <property type="match status" value="1"/>
</dbReference>
<accession>A0ABV8MPY1</accession>
<dbReference type="EMBL" id="JBHSBU010000001">
    <property type="protein sequence ID" value="MFC4159146.1"/>
    <property type="molecule type" value="Genomic_DNA"/>
</dbReference>
<dbReference type="Pfam" id="PF00211">
    <property type="entry name" value="Guanylate_cyc"/>
    <property type="match status" value="1"/>
</dbReference>
<comment type="caution">
    <text evidence="9">The sequence shown here is derived from an EMBL/GenBank/DDBJ whole genome shotgun (WGS) entry which is preliminary data.</text>
</comment>
<dbReference type="InterPro" id="IPR001054">
    <property type="entry name" value="A/G_cyclase"/>
</dbReference>
<dbReference type="EC" id="4.6.1.-" evidence="9"/>
<keyword evidence="6 7" id="KW-0456">Lyase</keyword>
<dbReference type="PANTHER" id="PTHR11920:SF335">
    <property type="entry name" value="GUANYLATE CYCLASE"/>
    <property type="match status" value="1"/>
</dbReference>
<organism evidence="9 10">
    <name type="scientific">Chitinimonas lacunae</name>
    <dbReference type="NCBI Taxonomy" id="1963018"/>
    <lineage>
        <taxon>Bacteria</taxon>
        <taxon>Pseudomonadati</taxon>
        <taxon>Pseudomonadota</taxon>
        <taxon>Betaproteobacteria</taxon>
        <taxon>Neisseriales</taxon>
        <taxon>Chitinibacteraceae</taxon>
        <taxon>Chitinimonas</taxon>
    </lineage>
</organism>
<dbReference type="CDD" id="cd07302">
    <property type="entry name" value="CHD"/>
    <property type="match status" value="1"/>
</dbReference>
<keyword evidence="4" id="KW-1133">Transmembrane helix</keyword>
<keyword evidence="3" id="KW-0547">Nucleotide-binding</keyword>
<dbReference type="RefSeq" id="WP_378162588.1">
    <property type="nucleotide sequence ID" value="NZ_JBHSBU010000001.1"/>
</dbReference>
<evidence type="ECO:0000256" key="6">
    <source>
        <dbReference type="ARBA" id="ARBA00023239"/>
    </source>
</evidence>
<dbReference type="InterPro" id="IPR029787">
    <property type="entry name" value="Nucleotide_cyclase"/>
</dbReference>
<protein>
    <submittedName>
        <fullName evidence="9">Adenylate/guanylate cyclase domain-containing protein</fullName>
        <ecNumber evidence="9">4.6.1.-</ecNumber>
    </submittedName>
</protein>
<keyword evidence="5" id="KW-0472">Membrane</keyword>
<dbReference type="PROSITE" id="PS00452">
    <property type="entry name" value="GUANYLATE_CYCLASE_1"/>
    <property type="match status" value="1"/>
</dbReference>
<reference evidence="10" key="1">
    <citation type="journal article" date="2019" name="Int. J. Syst. Evol. Microbiol.">
        <title>The Global Catalogue of Microorganisms (GCM) 10K type strain sequencing project: providing services to taxonomists for standard genome sequencing and annotation.</title>
        <authorList>
            <consortium name="The Broad Institute Genomics Platform"/>
            <consortium name="The Broad Institute Genome Sequencing Center for Infectious Disease"/>
            <person name="Wu L."/>
            <person name="Ma J."/>
        </authorList>
    </citation>
    <scope>NUCLEOTIDE SEQUENCE [LARGE SCALE GENOMIC DNA]</scope>
    <source>
        <strain evidence="10">LMG 29894</strain>
    </source>
</reference>
<evidence type="ECO:0000256" key="1">
    <source>
        <dbReference type="ARBA" id="ARBA00004370"/>
    </source>
</evidence>
<keyword evidence="10" id="KW-1185">Reference proteome</keyword>
<gene>
    <name evidence="9" type="ORF">ACFOW7_07220</name>
</gene>
<dbReference type="SMART" id="SM00044">
    <property type="entry name" value="CYCc"/>
    <property type="match status" value="1"/>
</dbReference>
<evidence type="ECO:0000259" key="8">
    <source>
        <dbReference type="PROSITE" id="PS50125"/>
    </source>
</evidence>